<dbReference type="AlphaFoldDB" id="A0A6G1QNC7"/>
<dbReference type="InterPro" id="IPR008271">
    <property type="entry name" value="Ser/Thr_kinase_AS"/>
</dbReference>
<dbReference type="EMBL" id="CM015731">
    <property type="protein sequence ID" value="KAF3704181.1"/>
    <property type="molecule type" value="Genomic_DNA"/>
</dbReference>
<keyword evidence="3 6" id="KW-0547">Nucleotide-binding</keyword>
<evidence type="ECO:0000256" key="1">
    <source>
        <dbReference type="ARBA" id="ARBA00022527"/>
    </source>
</evidence>
<dbReference type="GO" id="GO:0046332">
    <property type="term" value="F:SMAD binding"/>
    <property type="evidence" value="ECO:0007669"/>
    <property type="project" value="TreeGrafter"/>
</dbReference>
<sequence length="606" mass="67346">MEQAETSFLVKIDDELCSASESYLVIDLIGEGAFATVAKCLNLETGNTVAVKIFKDCDDDTVDYELEILEALLDVDPDKKNIIKFMGSFRFHELPCLIFEMLDKSIWDLMQERNWAPLSLNEIRPITQQILVAFDALKGLGIMHGDLKLDNVMLVNHSKQPLRVKLIDFGLAMPESTKVVGQIMQVLPYRAPEVTLGFPLTTAVDMWSIACLMAHMYIANYLFPFSCEYNWMKVMLHLLGQPERSLLATGKYTWKFFTQENELDNQGFRFNSPEEYSRLTGEQPSVLQMVCYLAKTLKQVVLTGPGTPIAGEEEDREAFLSFLKCCLTLDAHKRITPEEALNKSFITMHHLRGRSESASYAHTAAQLMRVCHQRDLDQLAEQPLNIKAAEQDDNSHGESQLPVGDHLRPYTAPPHGHDFQPNRPSGEKSNRPQSCQPAEASDKDSDTLGPSGYLYQRYTCIDEEQSSSQSLLSHHAGKDDRGEPHGDSVSWDISAPPSAATDLCDGERDIAPPMTEESSTTSTVENHNANTEYLSAADNVCDNGSLAASEPSDGAAGVIPPPKIVDVRKSSDGTRQKSFALRVSQFVQRVQKGLVKYLICGANSTD</sequence>
<dbReference type="InterPro" id="IPR000719">
    <property type="entry name" value="Prot_kinase_dom"/>
</dbReference>
<dbReference type="GO" id="GO:0003714">
    <property type="term" value="F:transcription corepressor activity"/>
    <property type="evidence" value="ECO:0007669"/>
    <property type="project" value="TreeGrafter"/>
</dbReference>
<proteinExistence type="predicted"/>
<evidence type="ECO:0000256" key="3">
    <source>
        <dbReference type="ARBA" id="ARBA00022741"/>
    </source>
</evidence>
<dbReference type="PROSITE" id="PS00107">
    <property type="entry name" value="PROTEIN_KINASE_ATP"/>
    <property type="match status" value="1"/>
</dbReference>
<evidence type="ECO:0000256" key="6">
    <source>
        <dbReference type="PROSITE-ProRule" id="PRU10141"/>
    </source>
</evidence>
<reference evidence="9 10" key="1">
    <citation type="submission" date="2019-02" db="EMBL/GenBank/DDBJ databases">
        <title>Opniocepnalus argus genome.</title>
        <authorList>
            <person name="Zhou C."/>
            <person name="Xiao S."/>
        </authorList>
    </citation>
    <scope>NUCLEOTIDE SEQUENCE [LARGE SCALE GENOMIC DNA]</scope>
    <source>
        <strain evidence="9">OARG1902GOOAL</strain>
        <tissue evidence="9">Muscle</tissue>
    </source>
</reference>
<keyword evidence="5 6" id="KW-0067">ATP-binding</keyword>
<gene>
    <name evidence="9" type="ORF">EXN66_Car019869</name>
</gene>
<evidence type="ECO:0000256" key="5">
    <source>
        <dbReference type="ARBA" id="ARBA00022840"/>
    </source>
</evidence>
<dbReference type="GO" id="GO:0005524">
    <property type="term" value="F:ATP binding"/>
    <property type="evidence" value="ECO:0007669"/>
    <property type="project" value="UniProtKB-UniRule"/>
</dbReference>
<dbReference type="GO" id="GO:0042771">
    <property type="term" value="P:intrinsic apoptotic signaling pathway in response to DNA damage by p53 class mediator"/>
    <property type="evidence" value="ECO:0007669"/>
    <property type="project" value="TreeGrafter"/>
</dbReference>
<feature type="domain" description="Protein kinase" evidence="8">
    <location>
        <begin position="23"/>
        <end position="346"/>
    </location>
</feature>
<name>A0A6G1QNC7_CHAAH</name>
<evidence type="ECO:0000313" key="10">
    <source>
        <dbReference type="Proteomes" id="UP000503349"/>
    </source>
</evidence>
<feature type="binding site" evidence="6">
    <location>
        <position position="52"/>
    </location>
    <ligand>
        <name>ATP</name>
        <dbReference type="ChEBI" id="CHEBI:30616"/>
    </ligand>
</feature>
<accession>A0A6G1QNC7</accession>
<evidence type="ECO:0000256" key="2">
    <source>
        <dbReference type="ARBA" id="ARBA00022679"/>
    </source>
</evidence>
<dbReference type="Gene3D" id="1.10.510.10">
    <property type="entry name" value="Transferase(Phosphotransferase) domain 1"/>
    <property type="match status" value="1"/>
</dbReference>
<feature type="compositionally biased region" description="Basic and acidic residues" evidence="7">
    <location>
        <begin position="415"/>
        <end position="430"/>
    </location>
</feature>
<dbReference type="GO" id="GO:0016605">
    <property type="term" value="C:PML body"/>
    <property type="evidence" value="ECO:0007669"/>
    <property type="project" value="TreeGrafter"/>
</dbReference>
<feature type="region of interest" description="Disordered" evidence="7">
    <location>
        <begin position="388"/>
        <end position="451"/>
    </location>
</feature>
<dbReference type="InterPro" id="IPR050494">
    <property type="entry name" value="Ser_Thr_dual-spec_kinase"/>
</dbReference>
<dbReference type="InterPro" id="IPR011009">
    <property type="entry name" value="Kinase-like_dom_sf"/>
</dbReference>
<organism evidence="9 10">
    <name type="scientific">Channa argus</name>
    <name type="common">Northern snakehead</name>
    <name type="synonym">Ophicephalus argus</name>
    <dbReference type="NCBI Taxonomy" id="215402"/>
    <lineage>
        <taxon>Eukaryota</taxon>
        <taxon>Metazoa</taxon>
        <taxon>Chordata</taxon>
        <taxon>Craniata</taxon>
        <taxon>Vertebrata</taxon>
        <taxon>Euteleostomi</taxon>
        <taxon>Actinopterygii</taxon>
        <taxon>Neopterygii</taxon>
        <taxon>Teleostei</taxon>
        <taxon>Neoteleostei</taxon>
        <taxon>Acanthomorphata</taxon>
        <taxon>Anabantaria</taxon>
        <taxon>Anabantiformes</taxon>
        <taxon>Channoidei</taxon>
        <taxon>Channidae</taxon>
        <taxon>Channa</taxon>
    </lineage>
</organism>
<dbReference type="GO" id="GO:0007224">
    <property type="term" value="P:smoothened signaling pathway"/>
    <property type="evidence" value="ECO:0007669"/>
    <property type="project" value="TreeGrafter"/>
</dbReference>
<dbReference type="SMART" id="SM00220">
    <property type="entry name" value="S_TKc"/>
    <property type="match status" value="1"/>
</dbReference>
<dbReference type="Pfam" id="PF00069">
    <property type="entry name" value="Pkinase"/>
    <property type="match status" value="1"/>
</dbReference>
<keyword evidence="4 9" id="KW-0418">Kinase</keyword>
<dbReference type="InterPro" id="IPR017441">
    <property type="entry name" value="Protein_kinase_ATP_BS"/>
</dbReference>
<keyword evidence="9" id="KW-0371">Homeobox</keyword>
<keyword evidence="10" id="KW-1185">Reference proteome</keyword>
<keyword evidence="9" id="KW-0238">DNA-binding</keyword>
<evidence type="ECO:0000259" key="8">
    <source>
        <dbReference type="PROSITE" id="PS50011"/>
    </source>
</evidence>
<dbReference type="GO" id="GO:0005737">
    <property type="term" value="C:cytoplasm"/>
    <property type="evidence" value="ECO:0007669"/>
    <property type="project" value="TreeGrafter"/>
</dbReference>
<dbReference type="PANTHER" id="PTHR24058:SF53">
    <property type="entry name" value="HOMEODOMAIN-INTERACTING PROTEIN KINASE 2"/>
    <property type="match status" value="1"/>
</dbReference>
<dbReference type="GO" id="GO:0003677">
    <property type="term" value="F:DNA binding"/>
    <property type="evidence" value="ECO:0007669"/>
    <property type="project" value="UniProtKB-KW"/>
</dbReference>
<dbReference type="GO" id="GO:0004713">
    <property type="term" value="F:protein tyrosine kinase activity"/>
    <property type="evidence" value="ECO:0007669"/>
    <property type="project" value="TreeGrafter"/>
</dbReference>
<dbReference type="Proteomes" id="UP000503349">
    <property type="component" value="Chromosome 20"/>
</dbReference>
<evidence type="ECO:0000256" key="7">
    <source>
        <dbReference type="SAM" id="MobiDB-lite"/>
    </source>
</evidence>
<dbReference type="SUPFAM" id="SSF56112">
    <property type="entry name" value="Protein kinase-like (PK-like)"/>
    <property type="match status" value="1"/>
</dbReference>
<feature type="region of interest" description="Disordered" evidence="7">
    <location>
        <begin position="469"/>
        <end position="496"/>
    </location>
</feature>
<dbReference type="PANTHER" id="PTHR24058">
    <property type="entry name" value="DUAL SPECIFICITY PROTEIN KINASE"/>
    <property type="match status" value="1"/>
</dbReference>
<dbReference type="PROSITE" id="PS00108">
    <property type="entry name" value="PROTEIN_KINASE_ST"/>
    <property type="match status" value="1"/>
</dbReference>
<evidence type="ECO:0000313" key="9">
    <source>
        <dbReference type="EMBL" id="KAF3704181.1"/>
    </source>
</evidence>
<keyword evidence="2" id="KW-0808">Transferase</keyword>
<keyword evidence="1" id="KW-0723">Serine/threonine-protein kinase</keyword>
<dbReference type="GO" id="GO:0004674">
    <property type="term" value="F:protein serine/threonine kinase activity"/>
    <property type="evidence" value="ECO:0007669"/>
    <property type="project" value="UniProtKB-KW"/>
</dbReference>
<dbReference type="Gene3D" id="3.30.200.20">
    <property type="entry name" value="Phosphorylase Kinase, domain 1"/>
    <property type="match status" value="1"/>
</dbReference>
<dbReference type="PROSITE" id="PS50011">
    <property type="entry name" value="PROTEIN_KINASE_DOM"/>
    <property type="match status" value="1"/>
</dbReference>
<reference evidence="10" key="2">
    <citation type="submission" date="2019-02" db="EMBL/GenBank/DDBJ databases">
        <title>Opniocepnalus argus Var Kimnra genome.</title>
        <authorList>
            <person name="Zhou C."/>
            <person name="Xiao S."/>
        </authorList>
    </citation>
    <scope>NUCLEOTIDE SEQUENCE [LARGE SCALE GENOMIC DNA]</scope>
</reference>
<protein>
    <submittedName>
        <fullName evidence="9">Homeodomain-interacting protein kinase 1</fullName>
    </submittedName>
</protein>
<evidence type="ECO:0000256" key="4">
    <source>
        <dbReference type="ARBA" id="ARBA00022777"/>
    </source>
</evidence>
<dbReference type="GO" id="GO:0003713">
    <property type="term" value="F:transcription coactivator activity"/>
    <property type="evidence" value="ECO:0007669"/>
    <property type="project" value="TreeGrafter"/>
</dbReference>
<feature type="compositionally biased region" description="Basic and acidic residues" evidence="7">
    <location>
        <begin position="476"/>
        <end position="486"/>
    </location>
</feature>
<dbReference type="GO" id="GO:0045944">
    <property type="term" value="P:positive regulation of transcription by RNA polymerase II"/>
    <property type="evidence" value="ECO:0007669"/>
    <property type="project" value="TreeGrafter"/>
</dbReference>